<proteinExistence type="predicted"/>
<evidence type="ECO:0000256" key="1">
    <source>
        <dbReference type="SAM" id="SignalP"/>
    </source>
</evidence>
<dbReference type="EMBL" id="AJYA01000022">
    <property type="protein sequence ID" value="EIM76284.1"/>
    <property type="molecule type" value="Genomic_DNA"/>
</dbReference>
<feature type="chain" id="PRO_5003700212" evidence="1">
    <location>
        <begin position="26"/>
        <end position="291"/>
    </location>
</feature>
<reference evidence="2 3" key="1">
    <citation type="submission" date="2012-05" db="EMBL/GenBank/DDBJ databases">
        <title>Genome sequence of Nitritalea halalkaliphila LW7.</title>
        <authorList>
            <person name="Jangir P.K."/>
            <person name="Singh A."/>
            <person name="Shivaji S."/>
            <person name="Sharma R."/>
        </authorList>
    </citation>
    <scope>NUCLEOTIDE SEQUENCE [LARGE SCALE GENOMIC DNA]</scope>
    <source>
        <strain evidence="2 3">LW7</strain>
    </source>
</reference>
<evidence type="ECO:0000313" key="2">
    <source>
        <dbReference type="EMBL" id="EIM76284.1"/>
    </source>
</evidence>
<keyword evidence="1" id="KW-0732">Signal</keyword>
<comment type="caution">
    <text evidence="2">The sequence shown here is derived from an EMBL/GenBank/DDBJ whole genome shotgun (WGS) entry which is preliminary data.</text>
</comment>
<gene>
    <name evidence="2" type="ORF">A3SI_10724</name>
</gene>
<evidence type="ECO:0000313" key="3">
    <source>
        <dbReference type="Proteomes" id="UP000005551"/>
    </source>
</evidence>
<dbReference type="STRING" id="1189621.A3SI_10724"/>
<feature type="signal peptide" evidence="1">
    <location>
        <begin position="1"/>
        <end position="25"/>
    </location>
</feature>
<accession>I5C382</accession>
<name>I5C382_9BACT</name>
<protein>
    <submittedName>
        <fullName evidence="2">Uncharacterized protein</fullName>
    </submittedName>
</protein>
<dbReference type="Proteomes" id="UP000005551">
    <property type="component" value="Unassembled WGS sequence"/>
</dbReference>
<organism evidence="2 3">
    <name type="scientific">Nitritalea halalkaliphila LW7</name>
    <dbReference type="NCBI Taxonomy" id="1189621"/>
    <lineage>
        <taxon>Bacteria</taxon>
        <taxon>Pseudomonadati</taxon>
        <taxon>Bacteroidota</taxon>
        <taxon>Cytophagia</taxon>
        <taxon>Cytophagales</taxon>
        <taxon>Cyclobacteriaceae</taxon>
        <taxon>Nitritalea</taxon>
    </lineage>
</organism>
<sequence>MTLTSDMKKTLLVCSAFLMGFCALAQENIYTLPLKSSGKKVRIALEEQRQLTSRASKDSEPLFINKTQIVFSAEDESGQADLILYSLDKNKFTNISMTKDRQEALPKMTDCGFYVSSLTQDEEGLQRLYLYPTNLAEPELLYDDLHPLLDYCWYDNHAVLSLGGEQPRTLYARSRENPILLATKALSHLAYRPKSTHISYLEGDQLFVLEIVENAIPALYTRMPEGTTAYRWLSPKLLLAANAEGSTTAMKRMPTGRYSAGRCLRRLGNYRISCTGKSRPFSIQWKGVRGM</sequence>
<keyword evidence="3" id="KW-1185">Reference proteome</keyword>
<dbReference type="AlphaFoldDB" id="I5C382"/>